<organism evidence="15 16">
    <name type="scientific">Serratia odorifera</name>
    <dbReference type="NCBI Taxonomy" id="618"/>
    <lineage>
        <taxon>Bacteria</taxon>
        <taxon>Pseudomonadati</taxon>
        <taxon>Pseudomonadota</taxon>
        <taxon>Gammaproteobacteria</taxon>
        <taxon>Enterobacterales</taxon>
        <taxon>Yersiniaceae</taxon>
        <taxon>Serratia</taxon>
    </lineage>
</organism>
<evidence type="ECO:0000259" key="14">
    <source>
        <dbReference type="SMART" id="SM00903"/>
    </source>
</evidence>
<dbReference type="Proteomes" id="UP000281391">
    <property type="component" value="Chromosome"/>
</dbReference>
<reference evidence="15 16" key="1">
    <citation type="submission" date="2018-12" db="EMBL/GenBank/DDBJ databases">
        <authorList>
            <consortium name="Pathogen Informatics"/>
        </authorList>
    </citation>
    <scope>NUCLEOTIDE SEQUENCE [LARGE SCALE GENOMIC DNA]</scope>
    <source>
        <strain evidence="15 16">NCTC11214</strain>
    </source>
</reference>
<evidence type="ECO:0000256" key="9">
    <source>
        <dbReference type="ARBA" id="ARBA00025117"/>
    </source>
</evidence>
<dbReference type="InterPro" id="IPR012349">
    <property type="entry name" value="Split_barrel_FMN-bd"/>
</dbReference>
<dbReference type="GO" id="GO:0006208">
    <property type="term" value="P:pyrimidine nucleobase catabolic process"/>
    <property type="evidence" value="ECO:0007669"/>
    <property type="project" value="TreeGrafter"/>
</dbReference>
<dbReference type="Gene3D" id="2.30.110.10">
    <property type="entry name" value="Electron Transport, Fmn-binding Protein, Chain A"/>
    <property type="match status" value="1"/>
</dbReference>
<dbReference type="FunFam" id="2.30.110.10:FF:000002">
    <property type="entry name" value="FMN reductase (NADH) RutF"/>
    <property type="match status" value="1"/>
</dbReference>
<comment type="function">
    <text evidence="9">Catalyzes the reduction of free flavins (FMN, FAD and riboflavin) by NADH. Subsequently, the reduced flavins diffuse to the large HpaB component or to other electron acceptors such as cytochrome c and Fe(3+) ion.</text>
</comment>
<protein>
    <recommendedName>
        <fullName evidence="4">4-hydroxyphenylacetate 3-monooxygenase reductase component</fullName>
        <ecNumber evidence="3">1.5.1.36</ecNumber>
    </recommendedName>
    <alternativeName>
        <fullName evidence="11">4-HPA 3-monooxygenase small component</fullName>
    </alternativeName>
    <alternativeName>
        <fullName evidence="10">Flavin:NADH reductase</fullName>
    </alternativeName>
</protein>
<comment type="pathway">
    <text evidence="1">Aromatic compound metabolism; 4-hydroxyphenylacetate degradation; pyruvate and succinate semialdehyde from 4-hydroxyphenylacetate: step 1/7.</text>
</comment>
<evidence type="ECO:0000313" key="16">
    <source>
        <dbReference type="Proteomes" id="UP000281391"/>
    </source>
</evidence>
<dbReference type="SMART" id="SM00903">
    <property type="entry name" value="Flavin_Reduct"/>
    <property type="match status" value="1"/>
</dbReference>
<evidence type="ECO:0000256" key="8">
    <source>
        <dbReference type="ARBA" id="ARBA00023027"/>
    </source>
</evidence>
<accession>A0A3S4HJ30</accession>
<dbReference type="InterPro" id="IPR050268">
    <property type="entry name" value="NADH-dep_flavin_reductase"/>
</dbReference>
<dbReference type="PANTHER" id="PTHR30466:SF1">
    <property type="entry name" value="FMN REDUCTASE (NADH) RUTF"/>
    <property type="match status" value="1"/>
</dbReference>
<comment type="catalytic activity">
    <reaction evidence="13">
        <text>a reduced flavin + NAD(+) = an oxidized flavin + NADH + 2 H(+)</text>
        <dbReference type="Rhea" id="RHEA:31303"/>
        <dbReference type="ChEBI" id="CHEBI:15378"/>
        <dbReference type="ChEBI" id="CHEBI:57540"/>
        <dbReference type="ChEBI" id="CHEBI:57945"/>
        <dbReference type="ChEBI" id="CHEBI:60531"/>
        <dbReference type="ChEBI" id="CHEBI:62787"/>
        <dbReference type="EC" id="1.5.1.36"/>
    </reaction>
</comment>
<gene>
    <name evidence="15" type="primary">hpaC</name>
    <name evidence="15" type="ORF">NCTC11214_00921</name>
</gene>
<evidence type="ECO:0000256" key="10">
    <source>
        <dbReference type="ARBA" id="ARBA00031872"/>
    </source>
</evidence>
<dbReference type="AlphaFoldDB" id="A0A3S4HJ30"/>
<dbReference type="GO" id="GO:0004497">
    <property type="term" value="F:monooxygenase activity"/>
    <property type="evidence" value="ECO:0007669"/>
    <property type="project" value="UniProtKB-KW"/>
</dbReference>
<keyword evidence="7 15" id="KW-0560">Oxidoreductase</keyword>
<comment type="subunit">
    <text evidence="12">Homodimer. 4-HPA 3-monooxygenase consists of a reductase component HpaC and an oxygenase component HpaB.</text>
</comment>
<dbReference type="SUPFAM" id="SSF50475">
    <property type="entry name" value="FMN-binding split barrel"/>
    <property type="match status" value="1"/>
</dbReference>
<dbReference type="GO" id="GO:0016651">
    <property type="term" value="F:oxidoreductase activity, acting on NAD(P)H"/>
    <property type="evidence" value="ECO:0007669"/>
    <property type="project" value="InterPro"/>
</dbReference>
<evidence type="ECO:0000256" key="11">
    <source>
        <dbReference type="ARBA" id="ARBA00032609"/>
    </source>
</evidence>
<keyword evidence="8" id="KW-0520">NAD</keyword>
<evidence type="ECO:0000256" key="7">
    <source>
        <dbReference type="ARBA" id="ARBA00023002"/>
    </source>
</evidence>
<evidence type="ECO:0000256" key="12">
    <source>
        <dbReference type="ARBA" id="ARBA00046878"/>
    </source>
</evidence>
<evidence type="ECO:0000313" key="15">
    <source>
        <dbReference type="EMBL" id="VDZ53018.1"/>
    </source>
</evidence>
<dbReference type="InterPro" id="IPR011982">
    <property type="entry name" value="HPA_mOase_red"/>
</dbReference>
<dbReference type="NCBIfam" id="TIGR02296">
    <property type="entry name" value="HpaC"/>
    <property type="match status" value="1"/>
</dbReference>
<dbReference type="GO" id="GO:0042537">
    <property type="term" value="P:benzene-containing compound metabolic process"/>
    <property type="evidence" value="ECO:0007669"/>
    <property type="project" value="InterPro"/>
</dbReference>
<name>A0A3S4HJ30_SEROD</name>
<evidence type="ECO:0000256" key="5">
    <source>
        <dbReference type="ARBA" id="ARBA00022630"/>
    </source>
</evidence>
<dbReference type="InterPro" id="IPR002563">
    <property type="entry name" value="Flavin_Rdtase-like_dom"/>
</dbReference>
<keyword evidence="15" id="KW-0503">Monooxygenase</keyword>
<evidence type="ECO:0000256" key="13">
    <source>
        <dbReference type="ARBA" id="ARBA00049313"/>
    </source>
</evidence>
<dbReference type="KEGG" id="sof:NCTC11214_00921"/>
<proteinExistence type="inferred from homology"/>
<dbReference type="UniPathway" id="UPA00208">
    <property type="reaction ID" value="UER00416"/>
</dbReference>
<evidence type="ECO:0000256" key="1">
    <source>
        <dbReference type="ARBA" id="ARBA00005112"/>
    </source>
</evidence>
<dbReference type="Pfam" id="PF01613">
    <property type="entry name" value="Flavin_Reduct"/>
    <property type="match status" value="1"/>
</dbReference>
<dbReference type="GO" id="GO:0010181">
    <property type="term" value="F:FMN binding"/>
    <property type="evidence" value="ECO:0007669"/>
    <property type="project" value="InterPro"/>
</dbReference>
<dbReference type="GO" id="GO:0051287">
    <property type="term" value="F:NAD binding"/>
    <property type="evidence" value="ECO:0007669"/>
    <property type="project" value="InterPro"/>
</dbReference>
<comment type="similarity">
    <text evidence="2">Belongs to the non-flavoprotein flavin reductase family. HpaC subfamily.</text>
</comment>
<evidence type="ECO:0000256" key="3">
    <source>
        <dbReference type="ARBA" id="ARBA00013272"/>
    </source>
</evidence>
<dbReference type="PANTHER" id="PTHR30466">
    <property type="entry name" value="FLAVIN REDUCTASE"/>
    <property type="match status" value="1"/>
</dbReference>
<dbReference type="GO" id="GO:0042602">
    <property type="term" value="F:riboflavin reductase (NADPH) activity"/>
    <property type="evidence" value="ECO:0007669"/>
    <property type="project" value="TreeGrafter"/>
</dbReference>
<sequence>MVLEVCISQENEHRLRFRDAMASLSAAVNIVTTDGPAGRCGITATAVCSVTDSPPTLMVCINRNSAMNPVFQENGKLCVNVLNHQQELMARHFAGMTGVSMEERFRQEEWRQGALGQPLLCNTLASLEGEIAQIQSIGTHQVYLVEIKQIVLSDSGHGLIYFKRNFHPVKHEMAALA</sequence>
<evidence type="ECO:0000256" key="2">
    <source>
        <dbReference type="ARBA" id="ARBA00006032"/>
    </source>
</evidence>
<dbReference type="GO" id="GO:0036382">
    <property type="term" value="F:flavin reductase (NADH) activity"/>
    <property type="evidence" value="ECO:0007669"/>
    <property type="project" value="UniProtKB-EC"/>
</dbReference>
<keyword evidence="5" id="KW-0285">Flavoprotein</keyword>
<keyword evidence="6" id="KW-0058">Aromatic hydrocarbons catabolism</keyword>
<dbReference type="EMBL" id="LR134117">
    <property type="protein sequence ID" value="VDZ53018.1"/>
    <property type="molecule type" value="Genomic_DNA"/>
</dbReference>
<evidence type="ECO:0000256" key="6">
    <source>
        <dbReference type="ARBA" id="ARBA00022797"/>
    </source>
</evidence>
<feature type="domain" description="Flavin reductase like" evidence="14">
    <location>
        <begin position="21"/>
        <end position="168"/>
    </location>
</feature>
<evidence type="ECO:0000256" key="4">
    <source>
        <dbReference type="ARBA" id="ARBA00015398"/>
    </source>
</evidence>
<dbReference type="EC" id="1.5.1.36" evidence="3"/>